<dbReference type="GO" id="GO:0006935">
    <property type="term" value="P:chemotaxis"/>
    <property type="evidence" value="ECO:0007669"/>
    <property type="project" value="UniProtKB-KW"/>
</dbReference>
<keyword evidence="15" id="KW-1185">Reference proteome</keyword>
<comment type="subcellular location">
    <subcellularLocation>
        <location evidence="1">Bacterial flagellum basal body</location>
    </subcellularLocation>
    <subcellularLocation>
        <location evidence="2">Cell membrane</location>
        <topology evidence="2">Peripheral membrane protein</topology>
        <orientation evidence="2">Cytoplasmic side</orientation>
    </subcellularLocation>
</comment>
<organism evidence="14 15">
    <name type="scientific">Yoonia maricola</name>
    <dbReference type="NCBI Taxonomy" id="420999"/>
    <lineage>
        <taxon>Bacteria</taxon>
        <taxon>Pseudomonadati</taxon>
        <taxon>Pseudomonadota</taxon>
        <taxon>Alphaproteobacteria</taxon>
        <taxon>Rhodobacterales</taxon>
        <taxon>Paracoccaceae</taxon>
        <taxon>Yoonia</taxon>
    </lineage>
</organism>
<dbReference type="EMBL" id="PGTY01000001">
    <property type="protein sequence ID" value="PJI92187.1"/>
    <property type="molecule type" value="Genomic_DNA"/>
</dbReference>
<keyword evidence="14" id="KW-0969">Cilium</keyword>
<sequence>MDTLASLSPATTLTRRRKAAMVVQMLLDDGGSLPLGQLPASLQLLLTEELGSLRLIDKGTVSAVAEEFTAELEAVGLTAPGTRDGAITTLADHLSPDIASNLRNQLASVRNGDHWPIVVELSIERITAIMLAESTAICAVTLSKLPVAKAAEVLSHTPGERARRITYAMSQTESIPPDTVRRIGAALAQQYGHPADLAFEKAPVQRLGAILNSTMTDTREDVLTGLNQEDAEFATDVRKAIFTFKDIAPRVKPTDIPNTIRNVDGDVLLTAIAAALKGDDALVASAEFILNSVSQRMATQLREDAEERGAIKKADAEKAMAAITTAIREMADAGVITLIDPDETDEDDSGT</sequence>
<feature type="domain" description="Flagellar motor switch protein FliG N-terminal" evidence="13">
    <location>
        <begin position="13"/>
        <end position="113"/>
    </location>
</feature>
<dbReference type="Gene3D" id="1.10.220.30">
    <property type="match status" value="3"/>
</dbReference>
<keyword evidence="8" id="KW-0472">Membrane</keyword>
<dbReference type="InterPro" id="IPR000090">
    <property type="entry name" value="Flg_Motor_Flig"/>
</dbReference>
<evidence type="ECO:0000256" key="7">
    <source>
        <dbReference type="ARBA" id="ARBA00022779"/>
    </source>
</evidence>
<comment type="caution">
    <text evidence="14">The sequence shown here is derived from an EMBL/GenBank/DDBJ whole genome shotgun (WGS) entry which is preliminary data.</text>
</comment>
<dbReference type="RefSeq" id="WP_100367033.1">
    <property type="nucleotide sequence ID" value="NZ_PGTY01000001.1"/>
</dbReference>
<dbReference type="Pfam" id="PF14842">
    <property type="entry name" value="FliG_N"/>
    <property type="match status" value="1"/>
</dbReference>
<dbReference type="Proteomes" id="UP000228531">
    <property type="component" value="Unassembled WGS sequence"/>
</dbReference>
<evidence type="ECO:0000259" key="11">
    <source>
        <dbReference type="Pfam" id="PF01706"/>
    </source>
</evidence>
<dbReference type="Pfam" id="PF01706">
    <property type="entry name" value="FliG_C"/>
    <property type="match status" value="1"/>
</dbReference>
<evidence type="ECO:0000256" key="3">
    <source>
        <dbReference type="ARBA" id="ARBA00010299"/>
    </source>
</evidence>
<dbReference type="SUPFAM" id="SSF48029">
    <property type="entry name" value="FliG"/>
    <property type="match status" value="2"/>
</dbReference>
<keyword evidence="14" id="KW-0282">Flagellum</keyword>
<evidence type="ECO:0000256" key="4">
    <source>
        <dbReference type="ARBA" id="ARBA00021870"/>
    </source>
</evidence>
<dbReference type="PANTHER" id="PTHR30534">
    <property type="entry name" value="FLAGELLAR MOTOR SWITCH PROTEIN FLIG"/>
    <property type="match status" value="1"/>
</dbReference>
<evidence type="ECO:0000256" key="10">
    <source>
        <dbReference type="ARBA" id="ARBA00025598"/>
    </source>
</evidence>
<proteinExistence type="inferred from homology"/>
<dbReference type="OrthoDB" id="7616820at2"/>
<evidence type="ECO:0000256" key="9">
    <source>
        <dbReference type="ARBA" id="ARBA00023143"/>
    </source>
</evidence>
<evidence type="ECO:0000256" key="2">
    <source>
        <dbReference type="ARBA" id="ARBA00004413"/>
    </source>
</evidence>
<protein>
    <recommendedName>
        <fullName evidence="4">Flagellar motor switch protein FliG</fullName>
    </recommendedName>
</protein>
<keyword evidence="14" id="KW-0966">Cell projection</keyword>
<gene>
    <name evidence="14" type="ORF">BC777_1032</name>
</gene>
<dbReference type="AlphaFoldDB" id="A0A2M8WMM4"/>
<dbReference type="GO" id="GO:0071973">
    <property type="term" value="P:bacterial-type flagellum-dependent cell motility"/>
    <property type="evidence" value="ECO:0007669"/>
    <property type="project" value="InterPro"/>
</dbReference>
<feature type="domain" description="Flagellar motor switch protein FliG middle" evidence="12">
    <location>
        <begin position="126"/>
        <end position="190"/>
    </location>
</feature>
<comment type="similarity">
    <text evidence="3">Belongs to the FliG family.</text>
</comment>
<dbReference type="PANTHER" id="PTHR30534:SF0">
    <property type="entry name" value="FLAGELLAR MOTOR SWITCH PROTEIN FLIG"/>
    <property type="match status" value="1"/>
</dbReference>
<evidence type="ECO:0000259" key="13">
    <source>
        <dbReference type="Pfam" id="PF14842"/>
    </source>
</evidence>
<evidence type="ECO:0000256" key="5">
    <source>
        <dbReference type="ARBA" id="ARBA00022475"/>
    </source>
</evidence>
<evidence type="ECO:0000313" key="14">
    <source>
        <dbReference type="EMBL" id="PJI92187.1"/>
    </source>
</evidence>
<keyword evidence="6" id="KW-0145">Chemotaxis</keyword>
<accession>A0A2M8WMM4</accession>
<dbReference type="GO" id="GO:0005886">
    <property type="term" value="C:plasma membrane"/>
    <property type="evidence" value="ECO:0007669"/>
    <property type="project" value="UniProtKB-SubCell"/>
</dbReference>
<reference evidence="14 15" key="1">
    <citation type="submission" date="2017-11" db="EMBL/GenBank/DDBJ databases">
        <title>Genomic Encyclopedia of Archaeal and Bacterial Type Strains, Phase II (KMG-II): From Individual Species to Whole Genera.</title>
        <authorList>
            <person name="Goeker M."/>
        </authorList>
    </citation>
    <scope>NUCLEOTIDE SEQUENCE [LARGE SCALE GENOMIC DNA]</scope>
    <source>
        <strain evidence="14 15">DSM 29128</strain>
    </source>
</reference>
<evidence type="ECO:0000256" key="1">
    <source>
        <dbReference type="ARBA" id="ARBA00004117"/>
    </source>
</evidence>
<evidence type="ECO:0000256" key="6">
    <source>
        <dbReference type="ARBA" id="ARBA00022500"/>
    </source>
</evidence>
<dbReference type="InterPro" id="IPR032779">
    <property type="entry name" value="FliG_M"/>
</dbReference>
<keyword evidence="9" id="KW-0975">Bacterial flagellum</keyword>
<comment type="function">
    <text evidence="10">FliG is one of three proteins (FliG, FliN, FliM) that forms the rotor-mounted switch complex (C ring), located at the base of the basal body. This complex interacts with the CheY and CheZ chemotaxis proteins, in addition to contacting components of the motor that determine the direction of flagellar rotation.</text>
</comment>
<dbReference type="GO" id="GO:0003774">
    <property type="term" value="F:cytoskeletal motor activity"/>
    <property type="evidence" value="ECO:0007669"/>
    <property type="project" value="InterPro"/>
</dbReference>
<keyword evidence="7" id="KW-0283">Flagellar rotation</keyword>
<dbReference type="InterPro" id="IPR011002">
    <property type="entry name" value="FliG_a-hlx"/>
</dbReference>
<evidence type="ECO:0000313" key="15">
    <source>
        <dbReference type="Proteomes" id="UP000228531"/>
    </source>
</evidence>
<feature type="domain" description="Flagellar motor switch protein FliG C-terminal" evidence="11">
    <location>
        <begin position="225"/>
        <end position="338"/>
    </location>
</feature>
<evidence type="ECO:0000259" key="12">
    <source>
        <dbReference type="Pfam" id="PF14841"/>
    </source>
</evidence>
<keyword evidence="5" id="KW-1003">Cell membrane</keyword>
<name>A0A2M8WMM4_9RHOB</name>
<dbReference type="InterPro" id="IPR028263">
    <property type="entry name" value="FliG_N"/>
</dbReference>
<dbReference type="Pfam" id="PF14841">
    <property type="entry name" value="FliG_M"/>
    <property type="match status" value="1"/>
</dbReference>
<dbReference type="GO" id="GO:0009425">
    <property type="term" value="C:bacterial-type flagellum basal body"/>
    <property type="evidence" value="ECO:0007669"/>
    <property type="project" value="UniProtKB-SubCell"/>
</dbReference>
<dbReference type="PRINTS" id="PR00954">
    <property type="entry name" value="FLGMOTORFLIG"/>
</dbReference>
<dbReference type="InterPro" id="IPR023087">
    <property type="entry name" value="Flg_Motor_Flig_C"/>
</dbReference>
<evidence type="ECO:0000256" key="8">
    <source>
        <dbReference type="ARBA" id="ARBA00023136"/>
    </source>
</evidence>